<keyword evidence="7" id="KW-0999">Mitochondrion inner membrane</keyword>
<evidence type="ECO:0000256" key="4">
    <source>
        <dbReference type="ARBA" id="ARBA00016394"/>
    </source>
</evidence>
<evidence type="ECO:0000256" key="9">
    <source>
        <dbReference type="ARBA" id="ARBA00023128"/>
    </source>
</evidence>
<dbReference type="AlphaFoldDB" id="A0A6P4ICY8"/>
<organism evidence="14 15">
    <name type="scientific">Drosophila kikkawai</name>
    <name type="common">Fruit fly</name>
    <dbReference type="NCBI Taxonomy" id="30033"/>
    <lineage>
        <taxon>Eukaryota</taxon>
        <taxon>Metazoa</taxon>
        <taxon>Ecdysozoa</taxon>
        <taxon>Arthropoda</taxon>
        <taxon>Hexapoda</taxon>
        <taxon>Insecta</taxon>
        <taxon>Pterygota</taxon>
        <taxon>Neoptera</taxon>
        <taxon>Endopterygota</taxon>
        <taxon>Diptera</taxon>
        <taxon>Brachycera</taxon>
        <taxon>Muscomorpha</taxon>
        <taxon>Ephydroidea</taxon>
        <taxon>Drosophilidae</taxon>
        <taxon>Drosophila</taxon>
        <taxon>Sophophora</taxon>
    </lineage>
</organism>
<dbReference type="Gene3D" id="3.40.30.10">
    <property type="entry name" value="Glutaredoxin"/>
    <property type="match status" value="1"/>
</dbReference>
<evidence type="ECO:0000313" key="15">
    <source>
        <dbReference type="RefSeq" id="XP_017026105.1"/>
    </source>
</evidence>
<feature type="domain" description="Ribosomal protein/NADH dehydrogenase" evidence="13">
    <location>
        <begin position="10"/>
        <end position="83"/>
    </location>
</feature>
<dbReference type="SMART" id="SM00916">
    <property type="entry name" value="L51_S25_CI-B8"/>
    <property type="match status" value="1"/>
</dbReference>
<comment type="subcellular location">
    <subcellularLocation>
        <location evidence="2">Mitochondrion inner membrane</location>
        <topology evidence="2">Peripheral membrane protein</topology>
        <orientation evidence="2">Matrix side</orientation>
    </subcellularLocation>
</comment>
<dbReference type="InterPro" id="IPR036249">
    <property type="entry name" value="Thioredoxin-like_sf"/>
</dbReference>
<evidence type="ECO:0000256" key="10">
    <source>
        <dbReference type="ARBA" id="ARBA00023136"/>
    </source>
</evidence>
<evidence type="ECO:0000256" key="1">
    <source>
        <dbReference type="ARBA" id="ARBA00003195"/>
    </source>
</evidence>
<dbReference type="RefSeq" id="XP_017026105.1">
    <property type="nucleotide sequence ID" value="XM_017170616.1"/>
</dbReference>
<keyword evidence="10" id="KW-0472">Membrane</keyword>
<evidence type="ECO:0000256" key="12">
    <source>
        <dbReference type="ARBA" id="ARBA00032513"/>
    </source>
</evidence>
<dbReference type="SUPFAM" id="SSF52833">
    <property type="entry name" value="Thioredoxin-like"/>
    <property type="match status" value="1"/>
</dbReference>
<protein>
    <recommendedName>
        <fullName evidence="4">NADH dehydrogenase [ubiquinone] 1 alpha subcomplex subunit 2</fullName>
    </recommendedName>
    <alternativeName>
        <fullName evidence="11">Complex I-B8</fullName>
    </alternativeName>
    <alternativeName>
        <fullName evidence="12">NADH-ubiquinone oxidoreductase B8 subunit</fullName>
    </alternativeName>
</protein>
<evidence type="ECO:0000256" key="11">
    <source>
        <dbReference type="ARBA" id="ARBA00031441"/>
    </source>
</evidence>
<dbReference type="PANTHER" id="PTHR12878:SF0">
    <property type="entry name" value="NADH DEHYDROGENASE [UBIQUINONE] 1 ALPHA SUBCOMPLEX SUBUNIT 2"/>
    <property type="match status" value="1"/>
</dbReference>
<keyword evidence="5" id="KW-0813">Transport</keyword>
<dbReference type="GO" id="GO:0005743">
    <property type="term" value="C:mitochondrial inner membrane"/>
    <property type="evidence" value="ECO:0007669"/>
    <property type="project" value="UniProtKB-SubCell"/>
</dbReference>
<accession>A0A6P4ICY8</accession>
<reference evidence="15" key="2">
    <citation type="submission" date="2025-08" db="UniProtKB">
        <authorList>
            <consortium name="RefSeq"/>
        </authorList>
    </citation>
    <scope>IDENTIFICATION</scope>
    <source>
        <strain evidence="15">14028-0561.14</strain>
        <tissue evidence="15">Whole fly</tissue>
    </source>
</reference>
<keyword evidence="8" id="KW-0249">Electron transport</keyword>
<evidence type="ECO:0000256" key="6">
    <source>
        <dbReference type="ARBA" id="ARBA00022660"/>
    </source>
</evidence>
<sequence length="104" mass="11594">MEEVRIILDPKGVASKGAREYVQKFYPNLKKQNPDLPILVRECSGVQPRLYARYGNGKEVSLPLANKAAPDIHKNIEAVGQAGIKATILPFIYIFVCITLLKLE</sequence>
<evidence type="ECO:0000313" key="14">
    <source>
        <dbReference type="Proteomes" id="UP001652661"/>
    </source>
</evidence>
<evidence type="ECO:0000259" key="13">
    <source>
        <dbReference type="SMART" id="SM00916"/>
    </source>
</evidence>
<keyword evidence="9" id="KW-0496">Mitochondrion</keyword>
<keyword evidence="6" id="KW-0679">Respiratory chain</keyword>
<dbReference type="OrthoDB" id="10250268at2759"/>
<comment type="similarity">
    <text evidence="3">Belongs to the complex I NDUFA2 subunit family.</text>
</comment>
<dbReference type="PIRSF" id="PIRSF005822">
    <property type="entry name" value="NDUA2"/>
    <property type="match status" value="1"/>
</dbReference>
<keyword evidence="14" id="KW-1185">Reference proteome</keyword>
<dbReference type="Proteomes" id="UP001652661">
    <property type="component" value="Chromosome 2L"/>
</dbReference>
<comment type="function">
    <text evidence="1">Accessory subunit of the mitochondrial membrane respiratory chain NADH dehydrogenase (Complex I), that is believed not to be involved in catalysis. Complex I functions in the transfer of electrons from NADH to the respiratory chain. The immediate electron acceptor for the enzyme is believed to be ubiquinone.</text>
</comment>
<name>A0A6P4ICY8_DROKI</name>
<evidence type="ECO:0000256" key="2">
    <source>
        <dbReference type="ARBA" id="ARBA00004443"/>
    </source>
</evidence>
<dbReference type="InterPro" id="IPR007741">
    <property type="entry name" value="Ribosomal_mL43/mS25/NADH_DH"/>
</dbReference>
<evidence type="ECO:0000256" key="5">
    <source>
        <dbReference type="ARBA" id="ARBA00022448"/>
    </source>
</evidence>
<evidence type="ECO:0000256" key="8">
    <source>
        <dbReference type="ARBA" id="ARBA00022982"/>
    </source>
</evidence>
<proteinExistence type="inferred from homology"/>
<gene>
    <name evidence="15" type="primary">ND-B8</name>
</gene>
<reference evidence="14" key="1">
    <citation type="submission" date="2025-05" db="UniProtKB">
        <authorList>
            <consortium name="RefSeq"/>
        </authorList>
    </citation>
    <scope>NUCLEOTIDE SEQUENCE [LARGE SCALE GENOMIC DNA]</scope>
    <source>
        <strain evidence="14">14028-0561.14</strain>
    </source>
</reference>
<evidence type="ECO:0000256" key="7">
    <source>
        <dbReference type="ARBA" id="ARBA00022792"/>
    </source>
</evidence>
<dbReference type="Pfam" id="PF05047">
    <property type="entry name" value="L51_S25_CI-B8"/>
    <property type="match status" value="1"/>
</dbReference>
<dbReference type="PANTHER" id="PTHR12878">
    <property type="entry name" value="NADH-UBIQUINONE OXIDOREDUCTASE B8 SUBUNIT"/>
    <property type="match status" value="1"/>
</dbReference>
<dbReference type="InterPro" id="IPR016464">
    <property type="entry name" value="NADH_Ub_cplx-1_asu_su-2"/>
</dbReference>
<evidence type="ECO:0000256" key="3">
    <source>
        <dbReference type="ARBA" id="ARBA00008939"/>
    </source>
</evidence>